<gene>
    <name evidence="2" type="ORF">Sango_1257600</name>
</gene>
<dbReference type="InterPro" id="IPR032567">
    <property type="entry name" value="RTL1-rel"/>
</dbReference>
<evidence type="ECO:0008006" key="4">
    <source>
        <dbReference type="Google" id="ProtNLM"/>
    </source>
</evidence>
<evidence type="ECO:0000256" key="1">
    <source>
        <dbReference type="SAM" id="MobiDB-lite"/>
    </source>
</evidence>
<dbReference type="AlphaFoldDB" id="A0AAE2BU38"/>
<dbReference type="PANTHER" id="PTHR15503">
    <property type="entry name" value="LDOC1 RELATED"/>
    <property type="match status" value="1"/>
</dbReference>
<dbReference type="PANTHER" id="PTHR15503:SF45">
    <property type="entry name" value="RNA-DIRECTED DNA POLYMERASE HOMOLOG"/>
    <property type="match status" value="1"/>
</dbReference>
<reference evidence="2" key="1">
    <citation type="submission" date="2020-06" db="EMBL/GenBank/DDBJ databases">
        <authorList>
            <person name="Li T."/>
            <person name="Hu X."/>
            <person name="Zhang T."/>
            <person name="Song X."/>
            <person name="Zhang H."/>
            <person name="Dai N."/>
            <person name="Sheng W."/>
            <person name="Hou X."/>
            <person name="Wei L."/>
        </authorList>
    </citation>
    <scope>NUCLEOTIDE SEQUENCE</scope>
    <source>
        <strain evidence="2">K16</strain>
        <tissue evidence="2">Leaf</tissue>
    </source>
</reference>
<protein>
    <recommendedName>
        <fullName evidence="4">Retrotransposon gag domain-containing protein</fullName>
    </recommendedName>
</protein>
<evidence type="ECO:0000313" key="3">
    <source>
        <dbReference type="Proteomes" id="UP001289374"/>
    </source>
</evidence>
<feature type="region of interest" description="Disordered" evidence="1">
    <location>
        <begin position="241"/>
        <end position="271"/>
    </location>
</feature>
<evidence type="ECO:0000313" key="2">
    <source>
        <dbReference type="EMBL" id="KAK4397821.1"/>
    </source>
</evidence>
<proteinExistence type="predicted"/>
<dbReference type="EMBL" id="JACGWL010000007">
    <property type="protein sequence ID" value="KAK4397821.1"/>
    <property type="molecule type" value="Genomic_DNA"/>
</dbReference>
<dbReference type="SUPFAM" id="SSF56672">
    <property type="entry name" value="DNA/RNA polymerases"/>
    <property type="match status" value="1"/>
</dbReference>
<sequence length="553" mass="61988">MADQTSLRNHVAELESQVQLMMELLGQAPEFPSVALFPLVDTLHSRVETLQKAVGEWPNMLDKRVTSAIEEASILTDAVDVRVDGVQAEVNLLKRVVGQDEDRAPMSKVKVPDPKPFGGARSAKELENFLWDMETYFQAAHIPEVEKVSITSMYLNGDAKLWWRTRLSDDASTVRDYVKEFSSLMLDVRDMSEEDKLFNFLSGLQTWAHTELRRQGVKDLSSAIAAADRLVDIRVANSYDPEKEKKDSGKEKGKSGKGWKDGKFKKKKNQEVTRLGNKETVQPNVDRTKKGCYLCNGDHRMRDCPKRRKLNALVAEVDDDEGGSTRVNPLQLMSKMQERPPKQKGLMYMRVQINGKAHSSRIKALNSKAKPIQGVACVELKVSAWTGKCNLMVVPLDDFDVILGMDFILLANAMVIPYLSGLFIADQNSTCFVQVTYLQDFVRSAKKKDSLISAMQVKAGLRHGEQTYLAALIEIKSDVVQEVPDEVGELLQEFKDVFPPELPKKLPPRRAIDHAIKLEPGARPPTQSPYRMAPAELAELRKQLDGLLEAGLV</sequence>
<dbReference type="Gene3D" id="3.10.10.10">
    <property type="entry name" value="HIV Type 1 Reverse Transcriptase, subunit A, domain 1"/>
    <property type="match status" value="1"/>
</dbReference>
<dbReference type="InterPro" id="IPR043502">
    <property type="entry name" value="DNA/RNA_pol_sf"/>
</dbReference>
<comment type="caution">
    <text evidence="2">The sequence shown here is derived from an EMBL/GenBank/DDBJ whole genome shotgun (WGS) entry which is preliminary data.</text>
</comment>
<feature type="compositionally biased region" description="Basic and acidic residues" evidence="1">
    <location>
        <begin position="241"/>
        <end position="262"/>
    </location>
</feature>
<dbReference type="Proteomes" id="UP001289374">
    <property type="component" value="Unassembled WGS sequence"/>
</dbReference>
<name>A0AAE2BU38_9LAMI</name>
<dbReference type="Gene3D" id="2.40.70.10">
    <property type="entry name" value="Acid Proteases"/>
    <property type="match status" value="1"/>
</dbReference>
<organism evidence="2 3">
    <name type="scientific">Sesamum angolense</name>
    <dbReference type="NCBI Taxonomy" id="2727404"/>
    <lineage>
        <taxon>Eukaryota</taxon>
        <taxon>Viridiplantae</taxon>
        <taxon>Streptophyta</taxon>
        <taxon>Embryophyta</taxon>
        <taxon>Tracheophyta</taxon>
        <taxon>Spermatophyta</taxon>
        <taxon>Magnoliopsida</taxon>
        <taxon>eudicotyledons</taxon>
        <taxon>Gunneridae</taxon>
        <taxon>Pentapetalae</taxon>
        <taxon>asterids</taxon>
        <taxon>lamiids</taxon>
        <taxon>Lamiales</taxon>
        <taxon>Pedaliaceae</taxon>
        <taxon>Sesamum</taxon>
    </lineage>
</organism>
<dbReference type="InterPro" id="IPR021109">
    <property type="entry name" value="Peptidase_aspartic_dom_sf"/>
</dbReference>
<dbReference type="CDD" id="cd00303">
    <property type="entry name" value="retropepsin_like"/>
    <property type="match status" value="1"/>
</dbReference>
<keyword evidence="3" id="KW-1185">Reference proteome</keyword>
<reference evidence="2" key="2">
    <citation type="journal article" date="2024" name="Plant">
        <title>Genomic evolution and insights into agronomic trait innovations of Sesamum species.</title>
        <authorList>
            <person name="Miao H."/>
            <person name="Wang L."/>
            <person name="Qu L."/>
            <person name="Liu H."/>
            <person name="Sun Y."/>
            <person name="Le M."/>
            <person name="Wang Q."/>
            <person name="Wei S."/>
            <person name="Zheng Y."/>
            <person name="Lin W."/>
            <person name="Duan Y."/>
            <person name="Cao H."/>
            <person name="Xiong S."/>
            <person name="Wang X."/>
            <person name="Wei L."/>
            <person name="Li C."/>
            <person name="Ma Q."/>
            <person name="Ju M."/>
            <person name="Zhao R."/>
            <person name="Li G."/>
            <person name="Mu C."/>
            <person name="Tian Q."/>
            <person name="Mei H."/>
            <person name="Zhang T."/>
            <person name="Gao T."/>
            <person name="Zhang H."/>
        </authorList>
    </citation>
    <scope>NUCLEOTIDE SEQUENCE</scope>
    <source>
        <strain evidence="2">K16</strain>
    </source>
</reference>
<accession>A0AAE2BU38</accession>